<feature type="transmembrane region" description="Helical" evidence="13">
    <location>
        <begin position="42"/>
        <end position="62"/>
    </location>
</feature>
<keyword evidence="12 13" id="KW-0807">Transducer</keyword>
<dbReference type="Pfam" id="PF03402">
    <property type="entry name" value="V1R"/>
    <property type="match status" value="1"/>
</dbReference>
<name>A0A1S3GSR8_DIPOR</name>
<evidence type="ECO:0000256" key="2">
    <source>
        <dbReference type="ARBA" id="ARBA00004651"/>
    </source>
</evidence>
<gene>
    <name evidence="16" type="primary">LOC106001395</name>
</gene>
<comment type="similarity">
    <text evidence="3 13">Belongs to the G-protein coupled receptor 1 family.</text>
</comment>
<evidence type="ECO:0000256" key="6">
    <source>
        <dbReference type="ARBA" id="ARBA00022692"/>
    </source>
</evidence>
<sequence length="268" mass="30774">MGLELVTGLLFLFLTVFGLVGNISVFVIYMCRFGGGTDKKSIQFILMHVIFTNIVMLLSKGLPRTIAAFGLKNFLSDITCKIIVYMSRVARGFSICTSSLLTIVQVIIISPKASGLYRFKPRSVWHIFPLLVFFWIVNSLISINLLYIHYVPMNTSQLSQSDNYCFFIQGKMKKENDIPFTFMVLRDVLFQGIMGSTSGYMVLFLLKHHQRVLYLQNAKLLYTTPEIKAAKSVLLLMLCFLFFYWTDCFISLHSNFSLENYSIILYIQ</sequence>
<keyword evidence="8 13" id="KW-0297">G-protein coupled receptor</keyword>
<evidence type="ECO:0000256" key="11">
    <source>
        <dbReference type="ARBA" id="ARBA00023180"/>
    </source>
</evidence>
<evidence type="ECO:0000259" key="14">
    <source>
        <dbReference type="PROSITE" id="PS50262"/>
    </source>
</evidence>
<evidence type="ECO:0000313" key="16">
    <source>
        <dbReference type="RefSeq" id="XP_012891943.1"/>
    </source>
</evidence>
<evidence type="ECO:0000256" key="7">
    <source>
        <dbReference type="ARBA" id="ARBA00022989"/>
    </source>
</evidence>
<dbReference type="PANTHER" id="PTHR24062">
    <property type="entry name" value="VOMERONASAL TYPE-1 RECEPTOR"/>
    <property type="match status" value="1"/>
</dbReference>
<evidence type="ECO:0000256" key="8">
    <source>
        <dbReference type="ARBA" id="ARBA00023040"/>
    </source>
</evidence>
<dbReference type="SUPFAM" id="SSF81321">
    <property type="entry name" value="Family A G protein-coupled receptor-like"/>
    <property type="match status" value="1"/>
</dbReference>
<dbReference type="KEGG" id="dord:106001395"/>
<evidence type="ECO:0000256" key="10">
    <source>
        <dbReference type="ARBA" id="ARBA00023170"/>
    </source>
</evidence>
<dbReference type="RefSeq" id="XP_012891943.1">
    <property type="nucleotide sequence ID" value="XM_013036489.1"/>
</dbReference>
<dbReference type="OrthoDB" id="9623738at2759"/>
<keyword evidence="6 13" id="KW-0812">Transmembrane</keyword>
<comment type="subcellular location">
    <subcellularLocation>
        <location evidence="2 13">Cell membrane</location>
        <topology evidence="2 13">Multi-pass membrane protein</topology>
    </subcellularLocation>
</comment>
<dbReference type="Proteomes" id="UP000081671">
    <property type="component" value="Unplaced"/>
</dbReference>
<feature type="transmembrane region" description="Helical" evidence="13">
    <location>
        <begin position="6"/>
        <end position="30"/>
    </location>
</feature>
<keyword evidence="5 13" id="KW-0589">Pheromone response</keyword>
<keyword evidence="9 13" id="KW-0472">Membrane</keyword>
<keyword evidence="15" id="KW-1185">Reference proteome</keyword>
<feature type="transmembrane region" description="Helical" evidence="13">
    <location>
        <begin position="227"/>
        <end position="245"/>
    </location>
</feature>
<evidence type="ECO:0000256" key="12">
    <source>
        <dbReference type="ARBA" id="ARBA00023224"/>
    </source>
</evidence>
<comment type="function">
    <text evidence="1">Putative pheromone receptor.</text>
</comment>
<dbReference type="InterPro" id="IPR004072">
    <property type="entry name" value="Vmron_rcpt_1"/>
</dbReference>
<reference evidence="16" key="1">
    <citation type="submission" date="2025-08" db="UniProtKB">
        <authorList>
            <consortium name="RefSeq"/>
        </authorList>
    </citation>
    <scope>IDENTIFICATION</scope>
    <source>
        <tissue evidence="16">Kidney</tissue>
    </source>
</reference>
<keyword evidence="4 13" id="KW-1003">Cell membrane</keyword>
<dbReference type="GO" id="GO:0007606">
    <property type="term" value="P:sensory perception of chemical stimulus"/>
    <property type="evidence" value="ECO:0007669"/>
    <property type="project" value="UniProtKB-ARBA"/>
</dbReference>
<evidence type="ECO:0000313" key="15">
    <source>
        <dbReference type="Proteomes" id="UP000081671"/>
    </source>
</evidence>
<dbReference type="AlphaFoldDB" id="A0A1S3GSR8"/>
<evidence type="ECO:0000256" key="3">
    <source>
        <dbReference type="ARBA" id="ARBA00010663"/>
    </source>
</evidence>
<dbReference type="InParanoid" id="A0A1S3GSR8"/>
<dbReference type="Gene3D" id="1.20.1070.10">
    <property type="entry name" value="Rhodopsin 7-helix transmembrane proteins"/>
    <property type="match status" value="1"/>
</dbReference>
<dbReference type="FunFam" id="1.20.1070.10:FF:000033">
    <property type="entry name" value="Vomeronasal type-1 receptor"/>
    <property type="match status" value="1"/>
</dbReference>
<evidence type="ECO:0000256" key="1">
    <source>
        <dbReference type="ARBA" id="ARBA00003878"/>
    </source>
</evidence>
<dbReference type="PROSITE" id="PS50262">
    <property type="entry name" value="G_PROTEIN_RECEP_F1_2"/>
    <property type="match status" value="1"/>
</dbReference>
<keyword evidence="10 13" id="KW-0675">Receptor</keyword>
<keyword evidence="11" id="KW-0325">Glycoprotein</keyword>
<evidence type="ECO:0000256" key="9">
    <source>
        <dbReference type="ARBA" id="ARBA00023136"/>
    </source>
</evidence>
<protein>
    <recommendedName>
        <fullName evidence="13">Vomeronasal type-1 receptor</fullName>
    </recommendedName>
</protein>
<organism evidence="15 16">
    <name type="scientific">Dipodomys ordii</name>
    <name type="common">Ord's kangaroo rat</name>
    <dbReference type="NCBI Taxonomy" id="10020"/>
    <lineage>
        <taxon>Eukaryota</taxon>
        <taxon>Metazoa</taxon>
        <taxon>Chordata</taxon>
        <taxon>Craniata</taxon>
        <taxon>Vertebrata</taxon>
        <taxon>Euteleostomi</taxon>
        <taxon>Mammalia</taxon>
        <taxon>Eutheria</taxon>
        <taxon>Euarchontoglires</taxon>
        <taxon>Glires</taxon>
        <taxon>Rodentia</taxon>
        <taxon>Castorimorpha</taxon>
        <taxon>Heteromyidae</taxon>
        <taxon>Dipodomyinae</taxon>
        <taxon>Dipodomys</taxon>
    </lineage>
</organism>
<keyword evidence="7 13" id="KW-1133">Transmembrane helix</keyword>
<evidence type="ECO:0000256" key="5">
    <source>
        <dbReference type="ARBA" id="ARBA00022507"/>
    </source>
</evidence>
<evidence type="ECO:0000256" key="4">
    <source>
        <dbReference type="ARBA" id="ARBA00022475"/>
    </source>
</evidence>
<dbReference type="GO" id="GO:0005886">
    <property type="term" value="C:plasma membrane"/>
    <property type="evidence" value="ECO:0007669"/>
    <property type="project" value="UniProtKB-SubCell"/>
</dbReference>
<feature type="transmembrane region" description="Helical" evidence="13">
    <location>
        <begin position="130"/>
        <end position="150"/>
    </location>
</feature>
<feature type="domain" description="G-protein coupled receptors family 1 profile" evidence="14">
    <location>
        <begin position="21"/>
        <end position="268"/>
    </location>
</feature>
<dbReference type="GO" id="GO:0019236">
    <property type="term" value="P:response to pheromone"/>
    <property type="evidence" value="ECO:0007669"/>
    <property type="project" value="UniProtKB-KW"/>
</dbReference>
<accession>A0A1S3GSR8</accession>
<dbReference type="GeneID" id="106001395"/>
<dbReference type="InterPro" id="IPR017452">
    <property type="entry name" value="GPCR_Rhodpsn_7TM"/>
</dbReference>
<feature type="transmembrane region" description="Helical" evidence="13">
    <location>
        <begin position="82"/>
        <end position="109"/>
    </location>
</feature>
<proteinExistence type="inferred from homology"/>
<dbReference type="GO" id="GO:0016503">
    <property type="term" value="F:pheromone receptor activity"/>
    <property type="evidence" value="ECO:0007669"/>
    <property type="project" value="InterPro"/>
</dbReference>
<evidence type="ECO:0000256" key="13">
    <source>
        <dbReference type="RuleBase" id="RU364061"/>
    </source>
</evidence>